<dbReference type="SUPFAM" id="SSF52025">
    <property type="entry name" value="PA domain"/>
    <property type="match status" value="1"/>
</dbReference>
<dbReference type="Gene3D" id="3.50.30.30">
    <property type="match status" value="1"/>
</dbReference>
<keyword evidence="6 10" id="KW-0479">Metal-binding</keyword>
<proteinExistence type="inferred from homology"/>
<evidence type="ECO:0000256" key="8">
    <source>
        <dbReference type="ARBA" id="ARBA00022801"/>
    </source>
</evidence>
<reference evidence="13" key="1">
    <citation type="submission" date="2021-07" db="EMBL/GenBank/DDBJ databases">
        <authorList>
            <person name="Durling M."/>
        </authorList>
    </citation>
    <scope>NUCLEOTIDE SEQUENCE</scope>
</reference>
<dbReference type="EC" id="3.4.-.-" evidence="10"/>
<dbReference type="OrthoDB" id="10013407at2759"/>
<dbReference type="FunFam" id="3.40.630.10:FF:000054">
    <property type="entry name" value="Peptide hydrolase"/>
    <property type="match status" value="1"/>
</dbReference>
<evidence type="ECO:0000256" key="10">
    <source>
        <dbReference type="RuleBase" id="RU361240"/>
    </source>
</evidence>
<evidence type="ECO:0000256" key="7">
    <source>
        <dbReference type="ARBA" id="ARBA00022729"/>
    </source>
</evidence>
<dbReference type="CDD" id="cd03876">
    <property type="entry name" value="M28_SGAP_like"/>
    <property type="match status" value="1"/>
</dbReference>
<evidence type="ECO:0000259" key="11">
    <source>
        <dbReference type="Pfam" id="PF02225"/>
    </source>
</evidence>
<evidence type="ECO:0000313" key="13">
    <source>
        <dbReference type="EMBL" id="CAG8971084.1"/>
    </source>
</evidence>
<comment type="caution">
    <text evidence="13">The sequence shown here is derived from an EMBL/GenBank/DDBJ whole genome shotgun (WGS) entry which is preliminary data.</text>
</comment>
<keyword evidence="4" id="KW-0031">Aminopeptidase</keyword>
<keyword evidence="5 10" id="KW-0645">Protease</keyword>
<comment type="similarity">
    <text evidence="3">Belongs to the peptidase M28 family. M28A subfamily.</text>
</comment>
<evidence type="ECO:0000256" key="5">
    <source>
        <dbReference type="ARBA" id="ARBA00022670"/>
    </source>
</evidence>
<dbReference type="Pfam" id="PF02225">
    <property type="entry name" value="PA"/>
    <property type="match status" value="1"/>
</dbReference>
<accession>A0A9N9Q0X1</accession>
<dbReference type="InterPro" id="IPR046450">
    <property type="entry name" value="PA_dom_sf"/>
</dbReference>
<dbReference type="SUPFAM" id="SSF53187">
    <property type="entry name" value="Zn-dependent exopeptidases"/>
    <property type="match status" value="1"/>
</dbReference>
<evidence type="ECO:0000256" key="9">
    <source>
        <dbReference type="ARBA" id="ARBA00022833"/>
    </source>
</evidence>
<dbReference type="InterPro" id="IPR041756">
    <property type="entry name" value="M28_SGAP-like"/>
</dbReference>
<name>A0A9N9Q0X1_9HELO</name>
<gene>
    <name evidence="13" type="ORF">HYALB_00009684</name>
</gene>
<keyword evidence="8 10" id="KW-0378">Hydrolase</keyword>
<dbReference type="Pfam" id="PF04389">
    <property type="entry name" value="Peptidase_M28"/>
    <property type="match status" value="1"/>
</dbReference>
<comment type="cofactor">
    <cofactor evidence="1">
        <name>Zn(2+)</name>
        <dbReference type="ChEBI" id="CHEBI:29105"/>
    </cofactor>
</comment>
<evidence type="ECO:0000256" key="4">
    <source>
        <dbReference type="ARBA" id="ARBA00022438"/>
    </source>
</evidence>
<keyword evidence="14" id="KW-1185">Reference proteome</keyword>
<organism evidence="13 14">
    <name type="scientific">Hymenoscyphus albidus</name>
    <dbReference type="NCBI Taxonomy" id="595503"/>
    <lineage>
        <taxon>Eukaryota</taxon>
        <taxon>Fungi</taxon>
        <taxon>Dikarya</taxon>
        <taxon>Ascomycota</taxon>
        <taxon>Pezizomycotina</taxon>
        <taxon>Leotiomycetes</taxon>
        <taxon>Helotiales</taxon>
        <taxon>Helotiaceae</taxon>
        <taxon>Hymenoscyphus</taxon>
    </lineage>
</organism>
<feature type="domain" description="Peptidase M28" evidence="12">
    <location>
        <begin position="245"/>
        <end position="460"/>
    </location>
</feature>
<dbReference type="InterPro" id="IPR045175">
    <property type="entry name" value="M28_fam"/>
</dbReference>
<evidence type="ECO:0000313" key="14">
    <source>
        <dbReference type="Proteomes" id="UP000701801"/>
    </source>
</evidence>
<dbReference type="GO" id="GO:0046872">
    <property type="term" value="F:metal ion binding"/>
    <property type="evidence" value="ECO:0007669"/>
    <property type="project" value="UniProtKB-KW"/>
</dbReference>
<dbReference type="InterPro" id="IPR007484">
    <property type="entry name" value="Peptidase_M28"/>
</dbReference>
<keyword evidence="9 10" id="KW-0862">Zinc</keyword>
<feature type="chain" id="PRO_5040532880" description="Peptide hydrolase" evidence="10">
    <location>
        <begin position="21"/>
        <end position="496"/>
    </location>
</feature>
<dbReference type="InterPro" id="IPR003137">
    <property type="entry name" value="PA_domain"/>
</dbReference>
<dbReference type="Proteomes" id="UP000701801">
    <property type="component" value="Unassembled WGS sequence"/>
</dbReference>
<sequence>MKFTQSLGAAAVAAIGLVSATPLKSSPNVARDLPLVQSNQLRRLLLRSELLKKAQHLEDIAYATPSRNRVIGSEGHDNTVAWIKETIEKYPDYYTVSIQPFELSVGLNASLTIEGVSMEVFAVTIAPGGDVSGPLIYVPNLGCESADYTNVTPGSIFVVMRGNCVSAIKDALGSTAGGVAMLVYNNVPGNLEGYALQEFSVPEGTYVPAGGIAQADGEGLVARIQAGETVNAHLTTTTRIATINNVIAETIAGDHENVIFMSGHSDSVAQGPGINDNGSGTISLLETAVQLTNFSVKNAVRFAWWAAEEAGLLGAEHYVTVASQSELDKIRLMLDFDMMASPNYAYQIYDGDGSAFGESGPPGSGEAEHEFERYFAEEAGLNFTSIEFDGRSDYGPFLAAGVATGGIACGAEGIKTVEEAAMFGGTAGVAYDSCYHSGCDNFNNLDVGAWIQMTKAIAHMTAIFANSFDLLPPMNVTVKARKVSKPRSSKKFSKRV</sequence>
<dbReference type="PANTHER" id="PTHR12147">
    <property type="entry name" value="METALLOPEPTIDASE M28 FAMILY MEMBER"/>
    <property type="match status" value="1"/>
</dbReference>
<dbReference type="AlphaFoldDB" id="A0A9N9Q0X1"/>
<evidence type="ECO:0000256" key="2">
    <source>
        <dbReference type="ARBA" id="ARBA00005634"/>
    </source>
</evidence>
<evidence type="ECO:0000256" key="6">
    <source>
        <dbReference type="ARBA" id="ARBA00022723"/>
    </source>
</evidence>
<dbReference type="Gene3D" id="3.40.630.10">
    <property type="entry name" value="Zn peptidases"/>
    <property type="match status" value="1"/>
</dbReference>
<dbReference type="EMBL" id="CAJVRM010000007">
    <property type="protein sequence ID" value="CAG8971084.1"/>
    <property type="molecule type" value="Genomic_DNA"/>
</dbReference>
<dbReference type="PANTHER" id="PTHR12147:SF26">
    <property type="entry name" value="PEPTIDASE M28 DOMAIN-CONTAINING PROTEIN"/>
    <property type="match status" value="1"/>
</dbReference>
<dbReference type="GO" id="GO:0004177">
    <property type="term" value="F:aminopeptidase activity"/>
    <property type="evidence" value="ECO:0007669"/>
    <property type="project" value="UniProtKB-KW"/>
</dbReference>
<dbReference type="GO" id="GO:0008235">
    <property type="term" value="F:metalloexopeptidase activity"/>
    <property type="evidence" value="ECO:0007669"/>
    <property type="project" value="InterPro"/>
</dbReference>
<keyword evidence="7 10" id="KW-0732">Signal</keyword>
<feature type="domain" description="PA" evidence="11">
    <location>
        <begin position="131"/>
        <end position="219"/>
    </location>
</feature>
<evidence type="ECO:0000259" key="12">
    <source>
        <dbReference type="Pfam" id="PF04389"/>
    </source>
</evidence>
<feature type="signal peptide" evidence="10">
    <location>
        <begin position="1"/>
        <end position="20"/>
    </location>
</feature>
<evidence type="ECO:0000256" key="3">
    <source>
        <dbReference type="ARBA" id="ARBA00005957"/>
    </source>
</evidence>
<comment type="similarity">
    <text evidence="2">Belongs to the peptidase M28 family. M28B subfamily.</text>
</comment>
<dbReference type="GO" id="GO:0006508">
    <property type="term" value="P:proteolysis"/>
    <property type="evidence" value="ECO:0007669"/>
    <property type="project" value="UniProtKB-KW"/>
</dbReference>
<protein>
    <recommendedName>
        <fullName evidence="10">Peptide hydrolase</fullName>
        <ecNumber evidence="10">3.4.-.-</ecNumber>
    </recommendedName>
</protein>
<evidence type="ECO:0000256" key="1">
    <source>
        <dbReference type="ARBA" id="ARBA00001947"/>
    </source>
</evidence>